<sequence>PKTSEIQSLREEIKAMRQNEVLTRLERIERTNLVTNNEKVMAIKEGSNVLRDFIKLLDPAYSRREKKEIEKGAREGIFEKISPEFVAES</sequence>
<protein>
    <submittedName>
        <fullName evidence="1">Uncharacterized protein</fullName>
    </submittedName>
</protein>
<gene>
    <name evidence="1" type="ORF">S12H4_49461</name>
</gene>
<accession>X1U443</accession>
<dbReference type="AlphaFoldDB" id="X1U443"/>
<evidence type="ECO:0000313" key="1">
    <source>
        <dbReference type="EMBL" id="GAJ12348.1"/>
    </source>
</evidence>
<organism evidence="1">
    <name type="scientific">marine sediment metagenome</name>
    <dbReference type="NCBI Taxonomy" id="412755"/>
    <lineage>
        <taxon>unclassified sequences</taxon>
        <taxon>metagenomes</taxon>
        <taxon>ecological metagenomes</taxon>
    </lineage>
</organism>
<name>X1U443_9ZZZZ</name>
<proteinExistence type="predicted"/>
<reference evidence="1" key="1">
    <citation type="journal article" date="2014" name="Front. Microbiol.">
        <title>High frequency of phylogenetically diverse reductive dehalogenase-homologous genes in deep subseafloor sedimentary metagenomes.</title>
        <authorList>
            <person name="Kawai M."/>
            <person name="Futagami T."/>
            <person name="Toyoda A."/>
            <person name="Takaki Y."/>
            <person name="Nishi S."/>
            <person name="Hori S."/>
            <person name="Arai W."/>
            <person name="Tsubouchi T."/>
            <person name="Morono Y."/>
            <person name="Uchiyama I."/>
            <person name="Ito T."/>
            <person name="Fujiyama A."/>
            <person name="Inagaki F."/>
            <person name="Takami H."/>
        </authorList>
    </citation>
    <scope>NUCLEOTIDE SEQUENCE</scope>
    <source>
        <strain evidence="1">Expedition CK06-06</strain>
    </source>
</reference>
<dbReference type="EMBL" id="BARW01031035">
    <property type="protein sequence ID" value="GAJ12348.1"/>
    <property type="molecule type" value="Genomic_DNA"/>
</dbReference>
<comment type="caution">
    <text evidence="1">The sequence shown here is derived from an EMBL/GenBank/DDBJ whole genome shotgun (WGS) entry which is preliminary data.</text>
</comment>
<feature type="non-terminal residue" evidence="1">
    <location>
        <position position="1"/>
    </location>
</feature>